<reference evidence="4" key="1">
    <citation type="journal article" date="2019" name="Int. J. Syst. Evol. Microbiol.">
        <title>The Global Catalogue of Microorganisms (GCM) 10K type strain sequencing project: providing services to taxonomists for standard genome sequencing and annotation.</title>
        <authorList>
            <consortium name="The Broad Institute Genomics Platform"/>
            <consortium name="The Broad Institute Genome Sequencing Center for Infectious Disease"/>
            <person name="Wu L."/>
            <person name="Ma J."/>
        </authorList>
    </citation>
    <scope>NUCLEOTIDE SEQUENCE [LARGE SCALE GENOMIC DNA]</scope>
    <source>
        <strain evidence="4">CCUG 50347</strain>
    </source>
</reference>
<accession>A0ABV9RPR8</accession>
<dbReference type="InterPro" id="IPR006015">
    <property type="entry name" value="Universal_stress_UspA"/>
</dbReference>
<organism evidence="3 4">
    <name type="scientific">Actinomycetospora chibensis</name>
    <dbReference type="NCBI Taxonomy" id="663606"/>
    <lineage>
        <taxon>Bacteria</taxon>
        <taxon>Bacillati</taxon>
        <taxon>Actinomycetota</taxon>
        <taxon>Actinomycetes</taxon>
        <taxon>Pseudonocardiales</taxon>
        <taxon>Pseudonocardiaceae</taxon>
        <taxon>Actinomycetospora</taxon>
    </lineage>
</organism>
<dbReference type="PRINTS" id="PR01438">
    <property type="entry name" value="UNVRSLSTRESS"/>
</dbReference>
<dbReference type="Pfam" id="PF00582">
    <property type="entry name" value="Usp"/>
    <property type="match status" value="1"/>
</dbReference>
<dbReference type="Gene3D" id="3.40.50.620">
    <property type="entry name" value="HUPs"/>
    <property type="match status" value="1"/>
</dbReference>
<evidence type="ECO:0000313" key="3">
    <source>
        <dbReference type="EMBL" id="MFC4835296.1"/>
    </source>
</evidence>
<evidence type="ECO:0000256" key="1">
    <source>
        <dbReference type="ARBA" id="ARBA00008791"/>
    </source>
</evidence>
<dbReference type="RefSeq" id="WP_274187000.1">
    <property type="nucleotide sequence ID" value="NZ_BAABHN010000049.1"/>
</dbReference>
<feature type="domain" description="UspA" evidence="2">
    <location>
        <begin position="9"/>
        <end position="152"/>
    </location>
</feature>
<dbReference type="InterPro" id="IPR014729">
    <property type="entry name" value="Rossmann-like_a/b/a_fold"/>
</dbReference>
<dbReference type="InterPro" id="IPR006016">
    <property type="entry name" value="UspA"/>
</dbReference>
<dbReference type="Proteomes" id="UP001595909">
    <property type="component" value="Unassembled WGS sequence"/>
</dbReference>
<protein>
    <submittedName>
        <fullName evidence="3">Universal stress protein</fullName>
    </submittedName>
</protein>
<gene>
    <name evidence="3" type="ORF">ACFPEL_23000</name>
</gene>
<evidence type="ECO:0000259" key="2">
    <source>
        <dbReference type="Pfam" id="PF00582"/>
    </source>
</evidence>
<comment type="similarity">
    <text evidence="1">Belongs to the universal stress protein A family.</text>
</comment>
<name>A0ABV9RPR8_9PSEU</name>
<comment type="caution">
    <text evidence="3">The sequence shown here is derived from an EMBL/GenBank/DDBJ whole genome shotgun (WGS) entry which is preliminary data.</text>
</comment>
<dbReference type="PANTHER" id="PTHR31964:SF113">
    <property type="entry name" value="USPA DOMAIN-CONTAINING PROTEIN"/>
    <property type="match status" value="1"/>
</dbReference>
<proteinExistence type="inferred from homology"/>
<dbReference type="EMBL" id="JBHSIM010000049">
    <property type="protein sequence ID" value="MFC4835296.1"/>
    <property type="molecule type" value="Genomic_DNA"/>
</dbReference>
<dbReference type="SUPFAM" id="SSF52402">
    <property type="entry name" value="Adenine nucleotide alpha hydrolases-like"/>
    <property type="match status" value="1"/>
</dbReference>
<keyword evidence="4" id="KW-1185">Reference proteome</keyword>
<sequence>MTRVEGPAVVVGVDGSDGSRAALHHALGEAARRRTGVRAVVAHPPPHDGAELFALDPLPPIPDPGPGATARARELVDQVVAARRAAAAPVPDVATEVVGVAGAPADVLADTADGADLLVIGHRGRGAVHGRPTGPVALGCILRSRCPVTVVPPGEEDR</sequence>
<dbReference type="PANTHER" id="PTHR31964">
    <property type="entry name" value="ADENINE NUCLEOTIDE ALPHA HYDROLASES-LIKE SUPERFAMILY PROTEIN"/>
    <property type="match status" value="1"/>
</dbReference>
<evidence type="ECO:0000313" key="4">
    <source>
        <dbReference type="Proteomes" id="UP001595909"/>
    </source>
</evidence>
<dbReference type="CDD" id="cd00293">
    <property type="entry name" value="USP-like"/>
    <property type="match status" value="1"/>
</dbReference>